<feature type="transmembrane region" description="Helical" evidence="6">
    <location>
        <begin position="127"/>
        <end position="148"/>
    </location>
</feature>
<dbReference type="PANTHER" id="PTHR45698">
    <property type="entry name" value="TRACE AMINE-ASSOCIATED RECEPTOR 19N-RELATED"/>
    <property type="match status" value="1"/>
</dbReference>
<dbReference type="FunFam" id="1.20.1070.10:FF:000368">
    <property type="entry name" value="Predicted protein"/>
    <property type="match status" value="1"/>
</dbReference>
<dbReference type="SMART" id="SM01381">
    <property type="entry name" value="7TM_GPCR_Srsx"/>
    <property type="match status" value="1"/>
</dbReference>
<feature type="domain" description="G-protein coupled receptors family 1 profile" evidence="7">
    <location>
        <begin position="23"/>
        <end position="276"/>
    </location>
</feature>
<dbReference type="HOGENOM" id="CLU_009579_6_0_1"/>
<evidence type="ECO:0000256" key="6">
    <source>
        <dbReference type="SAM" id="Phobius"/>
    </source>
</evidence>
<feature type="transmembrane region" description="Helical" evidence="6">
    <location>
        <begin position="43"/>
        <end position="69"/>
    </location>
</feature>
<proteinExistence type="inferred from homology"/>
<keyword evidence="5" id="KW-0675">Receptor</keyword>
<dbReference type="PANTHER" id="PTHR45698:SF1">
    <property type="entry name" value="TRACE AMINE-ASSOCIATED RECEPTOR 13C-LIKE"/>
    <property type="match status" value="1"/>
</dbReference>
<dbReference type="FunCoup" id="A7RUG9">
    <property type="interactions" value="207"/>
</dbReference>
<dbReference type="PRINTS" id="PR00237">
    <property type="entry name" value="GPCRRHODOPSN"/>
</dbReference>
<dbReference type="InParanoid" id="A7RUG9"/>
<evidence type="ECO:0000256" key="5">
    <source>
        <dbReference type="RuleBase" id="RU000688"/>
    </source>
</evidence>
<dbReference type="GO" id="GO:0032870">
    <property type="term" value="P:cellular response to hormone stimulus"/>
    <property type="evidence" value="ECO:0000318"/>
    <property type="project" value="GO_Central"/>
</dbReference>
<feature type="transmembrane region" description="Helical" evidence="6">
    <location>
        <begin position="168"/>
        <end position="191"/>
    </location>
</feature>
<organism evidence="8 9">
    <name type="scientific">Nematostella vectensis</name>
    <name type="common">Starlet sea anemone</name>
    <dbReference type="NCBI Taxonomy" id="45351"/>
    <lineage>
        <taxon>Eukaryota</taxon>
        <taxon>Metazoa</taxon>
        <taxon>Cnidaria</taxon>
        <taxon>Anthozoa</taxon>
        <taxon>Hexacorallia</taxon>
        <taxon>Actiniaria</taxon>
        <taxon>Edwardsiidae</taxon>
        <taxon>Nematostella</taxon>
    </lineage>
</organism>
<dbReference type="STRING" id="45351.A7RUG9"/>
<dbReference type="Pfam" id="PF00001">
    <property type="entry name" value="7tm_1"/>
    <property type="match status" value="1"/>
</dbReference>
<dbReference type="InterPro" id="IPR000276">
    <property type="entry name" value="GPCR_Rhodpsn"/>
</dbReference>
<feature type="transmembrane region" description="Helical" evidence="6">
    <location>
        <begin position="223"/>
        <end position="250"/>
    </location>
</feature>
<keyword evidence="2 5" id="KW-0812">Transmembrane</keyword>
<name>A7RUG9_NEMVE</name>
<dbReference type="GO" id="GO:0005886">
    <property type="term" value="C:plasma membrane"/>
    <property type="evidence" value="ECO:0000318"/>
    <property type="project" value="GO_Central"/>
</dbReference>
<dbReference type="eggNOG" id="KOG3656">
    <property type="taxonomic scope" value="Eukaryota"/>
</dbReference>
<comment type="similarity">
    <text evidence="5">Belongs to the G-protein coupled receptor 1 family.</text>
</comment>
<keyword evidence="3 6" id="KW-1133">Transmembrane helix</keyword>
<dbReference type="SUPFAM" id="SSF81321">
    <property type="entry name" value="Family A G protein-coupled receptor-like"/>
    <property type="match status" value="1"/>
</dbReference>
<dbReference type="KEGG" id="nve:5516914"/>
<dbReference type="AlphaFoldDB" id="A7RUG9"/>
<evidence type="ECO:0000256" key="1">
    <source>
        <dbReference type="ARBA" id="ARBA00004370"/>
    </source>
</evidence>
<feature type="transmembrane region" description="Helical" evidence="6">
    <location>
        <begin position="256"/>
        <end position="278"/>
    </location>
</feature>
<dbReference type="PhylomeDB" id="A7RUG9"/>
<gene>
    <name evidence="8" type="ORF">NEMVEDRAFT_v1g93808</name>
</gene>
<evidence type="ECO:0000256" key="3">
    <source>
        <dbReference type="ARBA" id="ARBA00022989"/>
    </source>
</evidence>
<feature type="non-terminal residue" evidence="8">
    <location>
        <position position="295"/>
    </location>
</feature>
<keyword evidence="9" id="KW-1185">Reference proteome</keyword>
<comment type="subcellular location">
    <subcellularLocation>
        <location evidence="1">Membrane</location>
    </subcellularLocation>
</comment>
<dbReference type="Proteomes" id="UP000001593">
    <property type="component" value="Unassembled WGS sequence"/>
</dbReference>
<keyword evidence="4 6" id="KW-0472">Membrane</keyword>
<dbReference type="GO" id="GO:0007186">
    <property type="term" value="P:G protein-coupled receptor signaling pathway"/>
    <property type="evidence" value="ECO:0000318"/>
    <property type="project" value="GO_Central"/>
</dbReference>
<dbReference type="InterPro" id="IPR017452">
    <property type="entry name" value="GPCR_Rhodpsn_7TM"/>
</dbReference>
<evidence type="ECO:0000256" key="2">
    <source>
        <dbReference type="ARBA" id="ARBA00022692"/>
    </source>
</evidence>
<evidence type="ECO:0000259" key="7">
    <source>
        <dbReference type="PROSITE" id="PS50262"/>
    </source>
</evidence>
<keyword evidence="5" id="KW-0807">Transducer</keyword>
<dbReference type="EMBL" id="DS469540">
    <property type="protein sequence ID" value="EDO44901.1"/>
    <property type="molecule type" value="Genomic_DNA"/>
</dbReference>
<dbReference type="PROSITE" id="PS50262">
    <property type="entry name" value="G_PROTEIN_RECEP_F1_2"/>
    <property type="match status" value="1"/>
</dbReference>
<dbReference type="OMA" id="EITIFVI"/>
<evidence type="ECO:0000313" key="8">
    <source>
        <dbReference type="EMBL" id="EDO44901.1"/>
    </source>
</evidence>
<dbReference type="Gene3D" id="1.20.1070.10">
    <property type="entry name" value="Rhodopsin 7-helix transmembrane proteins"/>
    <property type="match status" value="1"/>
</dbReference>
<dbReference type="GO" id="GO:0004930">
    <property type="term" value="F:G protein-coupled receptor activity"/>
    <property type="evidence" value="ECO:0000318"/>
    <property type="project" value="GO_Central"/>
</dbReference>
<feature type="transmembrane region" description="Helical" evidence="6">
    <location>
        <begin position="12"/>
        <end position="34"/>
    </location>
</feature>
<evidence type="ECO:0000256" key="4">
    <source>
        <dbReference type="ARBA" id="ARBA00023136"/>
    </source>
</evidence>
<sequence>MFTDTDIALKVIFSAITIIGVTGNVMVCAVVLLVNSMRTPMNVILVSLAISDLFLLVFFSPTFIFRGLFTHPTGTTGDVLCAVLTGETLAWMGGYASSVFLLAISVERYFAVADPHSYGASFVTRNLKLVNGACWLFSIIWNCIPGFLYKRYDPTLQFCNMVWSPSVFKTYSMLCFFVLGVIPLAIMTVLYSRVIYILWFKQVVVQIGDQERQRIKRKRATRMVLIVTFIYACCWFPEITIFVIFAYAPGSIRGEIAYPATVALVSLNSMINPIIYSLHSNHFRVHLKRLACCRL</sequence>
<evidence type="ECO:0000313" key="9">
    <source>
        <dbReference type="Proteomes" id="UP000001593"/>
    </source>
</evidence>
<dbReference type="OrthoDB" id="5965524at2759"/>
<dbReference type="PROSITE" id="PS00237">
    <property type="entry name" value="G_PROTEIN_RECEP_F1_1"/>
    <property type="match status" value="1"/>
</dbReference>
<reference evidence="8 9" key="1">
    <citation type="journal article" date="2007" name="Science">
        <title>Sea anemone genome reveals ancestral eumetazoan gene repertoire and genomic organization.</title>
        <authorList>
            <person name="Putnam N.H."/>
            <person name="Srivastava M."/>
            <person name="Hellsten U."/>
            <person name="Dirks B."/>
            <person name="Chapman J."/>
            <person name="Salamov A."/>
            <person name="Terry A."/>
            <person name="Shapiro H."/>
            <person name="Lindquist E."/>
            <person name="Kapitonov V.V."/>
            <person name="Jurka J."/>
            <person name="Genikhovich G."/>
            <person name="Grigoriev I.V."/>
            <person name="Lucas S.M."/>
            <person name="Steele R.E."/>
            <person name="Finnerty J.R."/>
            <person name="Technau U."/>
            <person name="Martindale M.Q."/>
            <person name="Rokhsar D.S."/>
        </authorList>
    </citation>
    <scope>NUCLEOTIDE SEQUENCE [LARGE SCALE GENOMIC DNA]</scope>
    <source>
        <strain evidence="9">CH2 X CH6</strain>
    </source>
</reference>
<feature type="transmembrane region" description="Helical" evidence="6">
    <location>
        <begin position="89"/>
        <end position="106"/>
    </location>
</feature>
<protein>
    <recommendedName>
        <fullName evidence="7">G-protein coupled receptors family 1 profile domain-containing protein</fullName>
    </recommendedName>
</protein>
<dbReference type="CDD" id="cd00637">
    <property type="entry name" value="7tm_classA_rhodopsin-like"/>
    <property type="match status" value="1"/>
</dbReference>
<accession>A7RUG9</accession>
<keyword evidence="5" id="KW-0297">G-protein coupled receptor</keyword>